<dbReference type="GeneID" id="37067652"/>
<accession>A0A317VY56</accession>
<dbReference type="RefSeq" id="XP_025398526.1">
    <property type="nucleotide sequence ID" value="XM_025545415.1"/>
</dbReference>
<keyword evidence="3" id="KW-1185">Reference proteome</keyword>
<feature type="region of interest" description="Disordered" evidence="1">
    <location>
        <begin position="43"/>
        <end position="65"/>
    </location>
</feature>
<reference evidence="2 3" key="1">
    <citation type="submission" date="2016-12" db="EMBL/GenBank/DDBJ databases">
        <title>The genomes of Aspergillus section Nigri reveals drivers in fungal speciation.</title>
        <authorList>
            <consortium name="DOE Joint Genome Institute"/>
            <person name="Vesth T.C."/>
            <person name="Nybo J."/>
            <person name="Theobald S."/>
            <person name="Brandl J."/>
            <person name="Frisvad J.C."/>
            <person name="Nielsen K.F."/>
            <person name="Lyhne E.K."/>
            <person name="Kogle M.E."/>
            <person name="Kuo A."/>
            <person name="Riley R."/>
            <person name="Clum A."/>
            <person name="Nolan M."/>
            <person name="Lipzen A."/>
            <person name="Salamov A."/>
            <person name="Henrissat B."/>
            <person name="Wiebenga A."/>
            <person name="De Vries R.P."/>
            <person name="Grigoriev I.V."/>
            <person name="Mortensen U.H."/>
            <person name="Andersen M.R."/>
            <person name="Baker S.E."/>
        </authorList>
    </citation>
    <scope>NUCLEOTIDE SEQUENCE [LARGE SCALE GENOMIC DNA]</scope>
    <source>
        <strain evidence="2 3">CBS 117.55</strain>
    </source>
</reference>
<dbReference type="OrthoDB" id="5371740at2759"/>
<evidence type="ECO:0000313" key="2">
    <source>
        <dbReference type="EMBL" id="PWY79306.1"/>
    </source>
</evidence>
<name>A0A317VY56_9EURO</name>
<dbReference type="Proteomes" id="UP000247233">
    <property type="component" value="Unassembled WGS sequence"/>
</dbReference>
<organism evidence="2 3">
    <name type="scientific">Aspergillus heteromorphus CBS 117.55</name>
    <dbReference type="NCBI Taxonomy" id="1448321"/>
    <lineage>
        <taxon>Eukaryota</taxon>
        <taxon>Fungi</taxon>
        <taxon>Dikarya</taxon>
        <taxon>Ascomycota</taxon>
        <taxon>Pezizomycotina</taxon>
        <taxon>Eurotiomycetes</taxon>
        <taxon>Eurotiomycetidae</taxon>
        <taxon>Eurotiales</taxon>
        <taxon>Aspergillaceae</taxon>
        <taxon>Aspergillus</taxon>
        <taxon>Aspergillus subgen. Circumdati</taxon>
    </lineage>
</organism>
<evidence type="ECO:0000256" key="1">
    <source>
        <dbReference type="SAM" id="MobiDB-lite"/>
    </source>
</evidence>
<proteinExistence type="predicted"/>
<sequence length="177" mass="19165">MSALFETVVQRFRGRGCGGCECGDYGTGEGGVLDLEDVDVDVDVSPPSHVPYEEQQQQQQQQQRKTNLPIHRAHYLYVWVFRGHGGRGLRGVQAWGGGTAAGVAGGCATVWHSGEWRRTVSDPDGYNGNGFAQRWQEAGLETNTPERVAEVIEQVALDESRGGECVLVSTCLCLSGP</sequence>
<evidence type="ECO:0000313" key="3">
    <source>
        <dbReference type="Proteomes" id="UP000247233"/>
    </source>
</evidence>
<gene>
    <name evidence="2" type="ORF">BO70DRAFT_380456</name>
</gene>
<dbReference type="EMBL" id="MSFL01000016">
    <property type="protein sequence ID" value="PWY79306.1"/>
    <property type="molecule type" value="Genomic_DNA"/>
</dbReference>
<dbReference type="VEuPathDB" id="FungiDB:BO70DRAFT_380456"/>
<comment type="caution">
    <text evidence="2">The sequence shown here is derived from an EMBL/GenBank/DDBJ whole genome shotgun (WGS) entry which is preliminary data.</text>
</comment>
<dbReference type="STRING" id="1448321.A0A317VY56"/>
<protein>
    <submittedName>
        <fullName evidence="2">Uncharacterized protein</fullName>
    </submittedName>
</protein>
<dbReference type="AlphaFoldDB" id="A0A317VY56"/>